<protein>
    <submittedName>
        <fullName evidence="1">Uncharacterized protein</fullName>
    </submittedName>
</protein>
<evidence type="ECO:0000313" key="2">
    <source>
        <dbReference type="Proteomes" id="UP000688137"/>
    </source>
</evidence>
<proteinExistence type="predicted"/>
<accession>A0A8S1NVY7</accession>
<organism evidence="1 2">
    <name type="scientific">Paramecium primaurelia</name>
    <dbReference type="NCBI Taxonomy" id="5886"/>
    <lineage>
        <taxon>Eukaryota</taxon>
        <taxon>Sar</taxon>
        <taxon>Alveolata</taxon>
        <taxon>Ciliophora</taxon>
        <taxon>Intramacronucleata</taxon>
        <taxon>Oligohymenophorea</taxon>
        <taxon>Peniculida</taxon>
        <taxon>Parameciidae</taxon>
        <taxon>Paramecium</taxon>
    </lineage>
</organism>
<name>A0A8S1NVY7_PARPR</name>
<dbReference type="Proteomes" id="UP000688137">
    <property type="component" value="Unassembled WGS sequence"/>
</dbReference>
<gene>
    <name evidence="1" type="ORF">PPRIM_AZ9-3.1.T0990163</name>
</gene>
<dbReference type="OMA" id="INLCEFI"/>
<dbReference type="AlphaFoldDB" id="A0A8S1NVY7"/>
<sequence>MKLAAKFTISLNTIPFTDCISAISYLKHLLQNQQQFDKTLIHQSLTENQNQIISMFKQDSYQLVQFVKYAQHITQDPLDSYQNYLNDVVQKRFPSKPFLLKCLQLNSQCNLEILQTMPNSAIDTLPHSVLNKIIKSHQLDYKESTTVLHFLHNKKLLKQLLQCIWVQNYIQLSKFGLQDYNLKNLALLSRIYADIGTNYLNQVANSVEKMDLTSDQSNQLSLITLYQNLSLLRNKQELLKKIANLIIINDKVELKDLMQLLIGVSQSKDDQLAQRLFFVLRKLTINEENLSLFYLCGTYFKSIEATRIYQEFKQGYLFKILLMMTPKQMGEFCVNLFRNYQINLCEFITQNKQIIHPQNIVNLISINNDNLLELDSLIEEYLKNRLIDIPGVMKLATYQQFQKTISTSIIDYQYYDIAFNVKELAAILLQIDKYLSNLGKLVELSLQAVSNDMSSAQGLANIIYLASKKDANQDITLSVKIIKKIIDDCDPIELINFLRVLEKNRQLFDQLKMKIIDQINKKVDSKNRQRVEKHIQRLPKHMHFYLQ</sequence>
<comment type="caution">
    <text evidence="1">The sequence shown here is derived from an EMBL/GenBank/DDBJ whole genome shotgun (WGS) entry which is preliminary data.</text>
</comment>
<dbReference type="EMBL" id="CAJJDM010000102">
    <property type="protein sequence ID" value="CAD8095810.1"/>
    <property type="molecule type" value="Genomic_DNA"/>
</dbReference>
<reference evidence="1" key="1">
    <citation type="submission" date="2021-01" db="EMBL/GenBank/DDBJ databases">
        <authorList>
            <consortium name="Genoscope - CEA"/>
            <person name="William W."/>
        </authorList>
    </citation>
    <scope>NUCLEOTIDE SEQUENCE</scope>
</reference>
<keyword evidence="2" id="KW-1185">Reference proteome</keyword>
<evidence type="ECO:0000313" key="1">
    <source>
        <dbReference type="EMBL" id="CAD8095810.1"/>
    </source>
</evidence>